<protein>
    <submittedName>
        <fullName evidence="1">Uncharacterized protein</fullName>
    </submittedName>
</protein>
<accession>A0A450WGR6</accession>
<proteinExistence type="predicted"/>
<gene>
    <name evidence="1" type="ORF">BECKLFY1418C_GA0070996_102232</name>
</gene>
<dbReference type="AlphaFoldDB" id="A0A450WGR6"/>
<organism evidence="1">
    <name type="scientific">Candidatus Kentrum sp. LFY</name>
    <dbReference type="NCBI Taxonomy" id="2126342"/>
    <lineage>
        <taxon>Bacteria</taxon>
        <taxon>Pseudomonadati</taxon>
        <taxon>Pseudomonadota</taxon>
        <taxon>Gammaproteobacteria</taxon>
        <taxon>Candidatus Kentrum</taxon>
    </lineage>
</organism>
<evidence type="ECO:0000313" key="1">
    <source>
        <dbReference type="EMBL" id="VFK16289.1"/>
    </source>
</evidence>
<sequence>MIQVAETTGTGLDKMAEMDLDTLIFWCQEVRGYLSARADAERRAMEGS</sequence>
<dbReference type="EMBL" id="CAADFN010000022">
    <property type="protein sequence ID" value="VFK16289.1"/>
    <property type="molecule type" value="Genomic_DNA"/>
</dbReference>
<reference evidence="1" key="1">
    <citation type="submission" date="2019-02" db="EMBL/GenBank/DDBJ databases">
        <authorList>
            <person name="Gruber-Vodicka R. H."/>
            <person name="Seah K. B. B."/>
        </authorList>
    </citation>
    <scope>NUCLEOTIDE SEQUENCE</scope>
    <source>
        <strain evidence="1">BECK_BY7</strain>
    </source>
</reference>
<name>A0A450WGR6_9GAMM</name>